<comment type="similarity">
    <text evidence="2">Belongs to the Tymovirales TGBp3 protein family.</text>
</comment>
<reference evidence="14" key="1">
    <citation type="submission" date="2012-10" db="EMBL/GenBank/DDBJ databases">
        <authorList>
            <person name="Hammond J."/>
            <person name="Reinsel M.D."/>
            <person name="Olsen R.T."/>
        </authorList>
    </citation>
    <scope>NUCLEOTIDE SEQUENCE</scope>
</reference>
<evidence type="ECO:0000256" key="8">
    <source>
        <dbReference type="ARBA" id="ARBA00023031"/>
    </source>
</evidence>
<accession>T1RSB3</accession>
<comment type="subcellular location">
    <subcellularLocation>
        <location evidence="1">Host endoplasmic reticulum membrane</location>
    </subcellularLocation>
</comment>
<evidence type="ECO:0000256" key="3">
    <source>
        <dbReference type="ARBA" id="ARBA00013812"/>
    </source>
</evidence>
<keyword evidence="8" id="KW-0916">Viral movement protein</keyword>
<evidence type="ECO:0000256" key="6">
    <source>
        <dbReference type="ARBA" id="ARBA00022870"/>
    </source>
</evidence>
<dbReference type="InterPro" id="IPR003411">
    <property type="entry name" value="TGBp3"/>
</dbReference>
<keyword evidence="5" id="KW-0812">Transmembrane</keyword>
<keyword evidence="10" id="KW-1038">Host endoplasmic reticulum</keyword>
<dbReference type="GO" id="GO:0044167">
    <property type="term" value="C:host cell endoplasmic reticulum membrane"/>
    <property type="evidence" value="ECO:0007669"/>
    <property type="project" value="UniProtKB-SubCell"/>
</dbReference>
<evidence type="ECO:0000256" key="1">
    <source>
        <dbReference type="ARBA" id="ARBA00004625"/>
    </source>
</evidence>
<comment type="function">
    <text evidence="11">Plays a role in viral cell-to-cell propagation, by facilitating genome transport to neighboring plant cells through plasmosdesmata. May induce the formation of granular vesicles derived from the Endoplasmic reticulum, which align on actin filaments.</text>
</comment>
<evidence type="ECO:0000256" key="5">
    <source>
        <dbReference type="ARBA" id="ARBA00022692"/>
    </source>
</evidence>
<evidence type="ECO:0000256" key="12">
    <source>
        <dbReference type="ARBA" id="ARBA00030266"/>
    </source>
</evidence>
<evidence type="ECO:0000256" key="2">
    <source>
        <dbReference type="ARBA" id="ARBA00010355"/>
    </source>
</evidence>
<keyword evidence="4" id="KW-0813">Transport</keyword>
<evidence type="ECO:0000256" key="11">
    <source>
        <dbReference type="ARBA" id="ARBA00025270"/>
    </source>
</evidence>
<evidence type="ECO:0000256" key="13">
    <source>
        <dbReference type="ARBA" id="ARBA00033148"/>
    </source>
</evidence>
<dbReference type="Pfam" id="PF02495">
    <property type="entry name" value="TGBp3"/>
    <property type="match status" value="1"/>
</dbReference>
<evidence type="ECO:0000256" key="10">
    <source>
        <dbReference type="ARBA" id="ARBA00023184"/>
    </source>
</evidence>
<keyword evidence="9" id="KW-0472">Membrane</keyword>
<evidence type="ECO:0000256" key="7">
    <source>
        <dbReference type="ARBA" id="ARBA00022989"/>
    </source>
</evidence>
<dbReference type="GO" id="GO:0046740">
    <property type="term" value="P:transport of virus in host, cell to cell"/>
    <property type="evidence" value="ECO:0007669"/>
    <property type="project" value="UniProtKB-KW"/>
</dbReference>
<dbReference type="EMBL" id="JX912499">
    <property type="protein sequence ID" value="AGO04422.1"/>
    <property type="molecule type" value="Genomic_RNA"/>
</dbReference>
<evidence type="ECO:0000256" key="4">
    <source>
        <dbReference type="ARBA" id="ARBA00022448"/>
    </source>
</evidence>
<evidence type="ECO:0000313" key="14">
    <source>
        <dbReference type="EMBL" id="AGO04422.1"/>
    </source>
</evidence>
<name>T1RSB3_9VIRU</name>
<protein>
    <recommendedName>
        <fullName evidence="3">Movement protein TGBp3</fullName>
    </recommendedName>
    <alternativeName>
        <fullName evidence="12">7 kDa protein</fullName>
    </alternativeName>
    <alternativeName>
        <fullName evidence="13">Triple gene block 3 protein</fullName>
    </alternativeName>
</protein>
<proteinExistence type="inferred from homology"/>
<evidence type="ECO:0000256" key="9">
    <source>
        <dbReference type="ARBA" id="ARBA00023136"/>
    </source>
</evidence>
<organism evidence="14">
    <name type="scientific">Magnolia carlavirus</name>
    <dbReference type="NCBI Taxonomy" id="1346080"/>
    <lineage>
        <taxon>Viruses</taxon>
        <taxon>Riboviria</taxon>
        <taxon>Orthornavirae</taxon>
        <taxon>Kitrinoviricota</taxon>
        <taxon>Alsuviricetes</taxon>
        <taxon>Tymovirales</taxon>
        <taxon>Betaflexiviridae</taxon>
        <taxon>Quinvirinae</taxon>
        <taxon>Carlavirus</taxon>
    </lineage>
</organism>
<sequence length="66" mass="7203">MPMWTNPLIALILVASFIITLFLMQSSHDEGCVIILTGESIRIAGCSLSPEHITALSHLRALQVDL</sequence>
<keyword evidence="6" id="KW-1043">Host membrane</keyword>
<keyword evidence="7" id="KW-1133">Transmembrane helix</keyword>